<dbReference type="RefSeq" id="WP_129821219.1">
    <property type="nucleotide sequence ID" value="NZ_CABJBH010000023.1"/>
</dbReference>
<dbReference type="InterPro" id="IPR010982">
    <property type="entry name" value="Lambda_DNA-bd_dom_sf"/>
</dbReference>
<dbReference type="AlphaFoldDB" id="A0A6I3NDE9"/>
<dbReference type="SMART" id="SM00530">
    <property type="entry name" value="HTH_XRE"/>
    <property type="match status" value="1"/>
</dbReference>
<dbReference type="GeneID" id="60058924"/>
<keyword evidence="1" id="KW-0238">DNA-binding</keyword>
<dbReference type="SUPFAM" id="SSF47413">
    <property type="entry name" value="lambda repressor-like DNA-binding domains"/>
    <property type="match status" value="1"/>
</dbReference>
<dbReference type="PANTHER" id="PTHR46558:SF11">
    <property type="entry name" value="HTH-TYPE TRANSCRIPTIONAL REGULATOR XRE"/>
    <property type="match status" value="1"/>
</dbReference>
<dbReference type="CDD" id="cd00093">
    <property type="entry name" value="HTH_XRE"/>
    <property type="match status" value="1"/>
</dbReference>
<reference evidence="2" key="1">
    <citation type="journal article" date="2019" name="Nat. Med.">
        <title>A library of human gut bacterial isolates paired with longitudinal multiomics data enables mechanistic microbiome research.</title>
        <authorList>
            <person name="Poyet M."/>
            <person name="Groussin M."/>
            <person name="Gibbons S.M."/>
            <person name="Avila-Pacheco J."/>
            <person name="Jiang X."/>
            <person name="Kearney S.M."/>
            <person name="Perrotta A.R."/>
            <person name="Berdy B."/>
            <person name="Zhao S."/>
            <person name="Lieberman T.D."/>
            <person name="Swanson P.K."/>
            <person name="Smith M."/>
            <person name="Roesemann S."/>
            <person name="Alexander J.E."/>
            <person name="Rich S.A."/>
            <person name="Livny J."/>
            <person name="Vlamakis H."/>
            <person name="Clish C."/>
            <person name="Bullock K."/>
            <person name="Deik A."/>
            <person name="Scott J."/>
            <person name="Pierce K.A."/>
            <person name="Xavier R.J."/>
            <person name="Alm E.J."/>
        </authorList>
    </citation>
    <scope>NUCLEOTIDE SEQUENCE</scope>
    <source>
        <strain evidence="2">BIOML-A179</strain>
    </source>
</reference>
<dbReference type="GO" id="GO:0003677">
    <property type="term" value="F:DNA binding"/>
    <property type="evidence" value="ECO:0007669"/>
    <property type="project" value="UniProtKB-KW"/>
</dbReference>
<protein>
    <submittedName>
        <fullName evidence="2">Helix-turn-helix domain-containing protein</fullName>
    </submittedName>
</protein>
<proteinExistence type="predicted"/>
<accession>A0A6I3NDE9</accession>
<dbReference type="Gene3D" id="1.10.260.40">
    <property type="entry name" value="lambda repressor-like DNA-binding domains"/>
    <property type="match status" value="1"/>
</dbReference>
<evidence type="ECO:0000256" key="1">
    <source>
        <dbReference type="ARBA" id="ARBA00023125"/>
    </source>
</evidence>
<dbReference type="EMBL" id="WMQV01000007">
    <property type="protein sequence ID" value="MTL93807.1"/>
    <property type="molecule type" value="Genomic_DNA"/>
</dbReference>
<evidence type="ECO:0000313" key="2">
    <source>
        <dbReference type="EMBL" id="MTL93807.1"/>
    </source>
</evidence>
<dbReference type="Pfam" id="PF01381">
    <property type="entry name" value="HTH_3"/>
    <property type="match status" value="1"/>
</dbReference>
<dbReference type="PANTHER" id="PTHR46558">
    <property type="entry name" value="TRACRIPTIONAL REGULATORY PROTEIN-RELATED-RELATED"/>
    <property type="match status" value="1"/>
</dbReference>
<dbReference type="PROSITE" id="PS50943">
    <property type="entry name" value="HTH_CROC1"/>
    <property type="match status" value="1"/>
</dbReference>
<organism evidence="2">
    <name type="scientific">Turicibacter sanguinis</name>
    <dbReference type="NCBI Taxonomy" id="154288"/>
    <lineage>
        <taxon>Bacteria</taxon>
        <taxon>Bacillati</taxon>
        <taxon>Bacillota</taxon>
        <taxon>Erysipelotrichia</taxon>
        <taxon>Erysipelotrichales</taxon>
        <taxon>Turicibacteraceae</taxon>
        <taxon>Turicibacter</taxon>
    </lineage>
</organism>
<gene>
    <name evidence="2" type="ORF">GMA64_04650</name>
</gene>
<dbReference type="InterPro" id="IPR001387">
    <property type="entry name" value="Cro/C1-type_HTH"/>
</dbReference>
<name>A0A6I3NDE9_9FIRM</name>
<sequence length="191" mass="21959">MMLGEKIVQLRKEERLSQEQLAMKLNVSRQAISKWELGDAIPDTEHVIRLAEVFNVSIDSLLRGDLKCQPTNQGKCLPVLIGMMVIGLVVSFMMWVTFKSFMLVTIGWVIQIVTIILFIVIHEKLTYKEIYWIKVSSVWLIPPFIVKYLVDQLMIFYPKARPVIFDLIVVSMVYLVISVGVTIILKKKSTD</sequence>
<comment type="caution">
    <text evidence="2">The sequence shown here is derived from an EMBL/GenBank/DDBJ whole genome shotgun (WGS) entry which is preliminary data.</text>
</comment>